<feature type="non-terminal residue" evidence="10">
    <location>
        <position position="238"/>
    </location>
</feature>
<comment type="caution">
    <text evidence="10">The sequence shown here is derived from an EMBL/GenBank/DDBJ whole genome shotgun (WGS) entry which is preliminary data.</text>
</comment>
<dbReference type="GO" id="GO:0009897">
    <property type="term" value="C:external side of plasma membrane"/>
    <property type="evidence" value="ECO:0007669"/>
    <property type="project" value="TreeGrafter"/>
</dbReference>
<keyword evidence="5 8" id="KW-0472">Membrane</keyword>
<dbReference type="GO" id="GO:0004896">
    <property type="term" value="F:cytokine receptor activity"/>
    <property type="evidence" value="ECO:0007669"/>
    <property type="project" value="TreeGrafter"/>
</dbReference>
<dbReference type="GO" id="GO:0016064">
    <property type="term" value="P:immunoglobulin mediated immune response"/>
    <property type="evidence" value="ECO:0007669"/>
    <property type="project" value="TreeGrafter"/>
</dbReference>
<comment type="subcellular location">
    <subcellularLocation>
        <location evidence="1">Membrane</location>
        <topology evidence="1">Single-pass type I membrane protein</topology>
    </subcellularLocation>
</comment>
<dbReference type="AlphaFoldDB" id="A0A8J4XBM0"/>
<keyword evidence="2 8" id="KW-0812">Transmembrane</keyword>
<evidence type="ECO:0000256" key="1">
    <source>
        <dbReference type="ARBA" id="ARBA00004479"/>
    </source>
</evidence>
<dbReference type="PANTHER" id="PTHR23037:SF42">
    <property type="entry name" value="CYTOKINE RECEPTOR COMMON SUBUNIT GAMMA ISOFORM X1-RELATED"/>
    <property type="match status" value="1"/>
</dbReference>
<evidence type="ECO:0000256" key="3">
    <source>
        <dbReference type="ARBA" id="ARBA00022729"/>
    </source>
</evidence>
<dbReference type="PANTHER" id="PTHR23037">
    <property type="entry name" value="CYTOKINE RECEPTOR"/>
    <property type="match status" value="1"/>
</dbReference>
<evidence type="ECO:0000256" key="6">
    <source>
        <dbReference type="ARBA" id="ARBA00023170"/>
    </source>
</evidence>
<keyword evidence="6 10" id="KW-0675">Receptor</keyword>
<evidence type="ECO:0000256" key="8">
    <source>
        <dbReference type="SAM" id="Phobius"/>
    </source>
</evidence>
<feature type="domain" description="Fibronectin type-III" evidence="9">
    <location>
        <begin position="104"/>
        <end position="202"/>
    </location>
</feature>
<feature type="non-terminal residue" evidence="10">
    <location>
        <position position="1"/>
    </location>
</feature>
<keyword evidence="7" id="KW-0325">Glycoprotein</keyword>
<keyword evidence="11" id="KW-1185">Reference proteome</keyword>
<dbReference type="EMBL" id="QNUK01000125">
    <property type="protein sequence ID" value="KAF5900888.1"/>
    <property type="molecule type" value="Genomic_DNA"/>
</dbReference>
<name>A0A8J4XBM0_CLAMG</name>
<proteinExistence type="predicted"/>
<protein>
    <submittedName>
        <fullName evidence="10">Cytokine receptor common subunit gamma-like isoform X1</fullName>
    </submittedName>
</protein>
<evidence type="ECO:0000313" key="10">
    <source>
        <dbReference type="EMBL" id="KAF5900888.1"/>
    </source>
</evidence>
<evidence type="ECO:0000256" key="5">
    <source>
        <dbReference type="ARBA" id="ARBA00023136"/>
    </source>
</evidence>
<dbReference type="SUPFAM" id="SSF49265">
    <property type="entry name" value="Fibronectin type III"/>
    <property type="match status" value="2"/>
</dbReference>
<sequence length="238" mass="27172">GQCVTTDDRFNINCLILNLEYIECTWNKPQMQQINYTFSSMFWGESVRECTEYLQEDGQNVGCRMFPKLPIKRFDHFYTKLSIGGNLTICKNYTALKKRVKLSPPYNLSVFASDKDEAVCVSWIRNNFKKQNCVDYVVGYQKASGPWKITKPKDITSYCVSPVSGGVVYTFKVQSRMSEKCGASDISNDWSDPVQCNTTKLTTVTNTSQPQMYWHVLGSVLGVIILVSLSLLLYYSER</sequence>
<keyword evidence="3" id="KW-0732">Signal</keyword>
<feature type="transmembrane region" description="Helical" evidence="8">
    <location>
        <begin position="212"/>
        <end position="235"/>
    </location>
</feature>
<dbReference type="Pfam" id="PF21604">
    <property type="entry name" value="CRLF2_D1"/>
    <property type="match status" value="1"/>
</dbReference>
<evidence type="ECO:0000256" key="4">
    <source>
        <dbReference type="ARBA" id="ARBA00022989"/>
    </source>
</evidence>
<dbReference type="PROSITE" id="PS50853">
    <property type="entry name" value="FN3"/>
    <property type="match status" value="1"/>
</dbReference>
<accession>A0A8J4XBM0</accession>
<reference evidence="10" key="1">
    <citation type="submission" date="2020-07" db="EMBL/GenBank/DDBJ databases">
        <title>Clarias magur genome sequencing, assembly and annotation.</title>
        <authorList>
            <person name="Kushwaha B."/>
            <person name="Kumar R."/>
            <person name="Das P."/>
            <person name="Joshi C.G."/>
            <person name="Kumar D."/>
            <person name="Nagpure N.S."/>
            <person name="Pandey M."/>
            <person name="Agarwal S."/>
            <person name="Srivastava S."/>
            <person name="Singh M."/>
            <person name="Sahoo L."/>
            <person name="Jayasankar P."/>
            <person name="Meher P.K."/>
            <person name="Koringa P.G."/>
            <person name="Iquebal M.A."/>
            <person name="Das S.P."/>
            <person name="Bit A."/>
            <person name="Patnaik S."/>
            <person name="Patel N."/>
            <person name="Shah T.M."/>
            <person name="Hinsu A."/>
            <person name="Jena J.K."/>
        </authorList>
    </citation>
    <scope>NUCLEOTIDE SEQUENCE</scope>
    <source>
        <strain evidence="10">CIFAMagur01</strain>
        <tissue evidence="10">Testis</tissue>
    </source>
</reference>
<dbReference type="Gene3D" id="2.60.40.10">
    <property type="entry name" value="Immunoglobulins"/>
    <property type="match status" value="2"/>
</dbReference>
<dbReference type="InterPro" id="IPR003961">
    <property type="entry name" value="FN3_dom"/>
</dbReference>
<gene>
    <name evidence="10" type="primary">il2rg</name>
    <name evidence="10" type="ORF">DAT39_009431</name>
</gene>
<keyword evidence="4 8" id="KW-1133">Transmembrane helix</keyword>
<evidence type="ECO:0000256" key="7">
    <source>
        <dbReference type="ARBA" id="ARBA00023180"/>
    </source>
</evidence>
<evidence type="ECO:0000313" key="11">
    <source>
        <dbReference type="Proteomes" id="UP000727407"/>
    </source>
</evidence>
<evidence type="ECO:0000259" key="9">
    <source>
        <dbReference type="PROSITE" id="PS50853"/>
    </source>
</evidence>
<dbReference type="OrthoDB" id="8942047at2759"/>
<dbReference type="InterPro" id="IPR048651">
    <property type="entry name" value="CRLF2-like_D1"/>
</dbReference>
<organism evidence="10 11">
    <name type="scientific">Clarias magur</name>
    <name type="common">Asian catfish</name>
    <name type="synonym">Macropteronotus magur</name>
    <dbReference type="NCBI Taxonomy" id="1594786"/>
    <lineage>
        <taxon>Eukaryota</taxon>
        <taxon>Metazoa</taxon>
        <taxon>Chordata</taxon>
        <taxon>Craniata</taxon>
        <taxon>Vertebrata</taxon>
        <taxon>Euteleostomi</taxon>
        <taxon>Actinopterygii</taxon>
        <taxon>Neopterygii</taxon>
        <taxon>Teleostei</taxon>
        <taxon>Ostariophysi</taxon>
        <taxon>Siluriformes</taxon>
        <taxon>Clariidae</taxon>
        <taxon>Clarias</taxon>
    </lineage>
</organism>
<dbReference type="Proteomes" id="UP000727407">
    <property type="component" value="Unassembled WGS sequence"/>
</dbReference>
<dbReference type="InterPro" id="IPR036116">
    <property type="entry name" value="FN3_sf"/>
</dbReference>
<dbReference type="InterPro" id="IPR013783">
    <property type="entry name" value="Ig-like_fold"/>
</dbReference>
<evidence type="ECO:0000256" key="2">
    <source>
        <dbReference type="ARBA" id="ARBA00022692"/>
    </source>
</evidence>